<sequence>MIIDTVRALIKEEDGTISDERILHWINTVESRLKLRLGTSILPDAFEHIAVEACIELFRRYSYEGISSENDGGLSVSFVEDILNKYAGEINAYKAQNGTGFGKVKFL</sequence>
<dbReference type="EMBL" id="DXGE01000022">
    <property type="protein sequence ID" value="HIW85851.1"/>
    <property type="molecule type" value="Genomic_DNA"/>
</dbReference>
<dbReference type="Proteomes" id="UP000824205">
    <property type="component" value="Unassembled WGS sequence"/>
</dbReference>
<evidence type="ECO:0000313" key="1">
    <source>
        <dbReference type="EMBL" id="HIW85851.1"/>
    </source>
</evidence>
<protein>
    <recommendedName>
        <fullName evidence="3">Phage gp6-like head-tail connector protein</fullName>
    </recommendedName>
</protein>
<comment type="caution">
    <text evidence="1">The sequence shown here is derived from an EMBL/GenBank/DDBJ whole genome shotgun (WGS) entry which is preliminary data.</text>
</comment>
<dbReference type="AlphaFoldDB" id="A0A9D1RCQ4"/>
<accession>A0A9D1RCQ4</accession>
<proteinExistence type="predicted"/>
<gene>
    <name evidence="1" type="ORF">IAA48_05085</name>
</gene>
<organism evidence="1 2">
    <name type="scientific">Candidatus Eubacterium faecipullorum</name>
    <dbReference type="NCBI Taxonomy" id="2838571"/>
    <lineage>
        <taxon>Bacteria</taxon>
        <taxon>Bacillati</taxon>
        <taxon>Bacillota</taxon>
        <taxon>Clostridia</taxon>
        <taxon>Eubacteriales</taxon>
        <taxon>Eubacteriaceae</taxon>
        <taxon>Eubacterium</taxon>
    </lineage>
</organism>
<reference evidence="1" key="1">
    <citation type="journal article" date="2021" name="PeerJ">
        <title>Extensive microbial diversity within the chicken gut microbiome revealed by metagenomics and culture.</title>
        <authorList>
            <person name="Gilroy R."/>
            <person name="Ravi A."/>
            <person name="Getino M."/>
            <person name="Pursley I."/>
            <person name="Horton D.L."/>
            <person name="Alikhan N.F."/>
            <person name="Baker D."/>
            <person name="Gharbi K."/>
            <person name="Hall N."/>
            <person name="Watson M."/>
            <person name="Adriaenssens E.M."/>
            <person name="Foster-Nyarko E."/>
            <person name="Jarju S."/>
            <person name="Secka A."/>
            <person name="Antonio M."/>
            <person name="Oren A."/>
            <person name="Chaudhuri R.R."/>
            <person name="La Ragione R."/>
            <person name="Hildebrand F."/>
            <person name="Pallen M.J."/>
        </authorList>
    </citation>
    <scope>NUCLEOTIDE SEQUENCE</scope>
    <source>
        <strain evidence="1">421</strain>
    </source>
</reference>
<evidence type="ECO:0008006" key="3">
    <source>
        <dbReference type="Google" id="ProtNLM"/>
    </source>
</evidence>
<name>A0A9D1RCQ4_9FIRM</name>
<reference evidence="1" key="2">
    <citation type="submission" date="2021-04" db="EMBL/GenBank/DDBJ databases">
        <authorList>
            <person name="Gilroy R."/>
        </authorList>
    </citation>
    <scope>NUCLEOTIDE SEQUENCE</scope>
    <source>
        <strain evidence="1">421</strain>
    </source>
</reference>
<dbReference type="InterPro" id="IPR021146">
    <property type="entry name" value="Phage_gp6-like_head-tail"/>
</dbReference>
<evidence type="ECO:0000313" key="2">
    <source>
        <dbReference type="Proteomes" id="UP000824205"/>
    </source>
</evidence>
<dbReference type="Pfam" id="PF05135">
    <property type="entry name" value="Phage_connect_1"/>
    <property type="match status" value="1"/>
</dbReference>